<gene>
    <name evidence="1" type="ORF">BDR25DRAFT_132372</name>
</gene>
<proteinExistence type="predicted"/>
<reference evidence="1" key="1">
    <citation type="journal article" date="2020" name="Stud. Mycol.">
        <title>101 Dothideomycetes genomes: a test case for predicting lifestyles and emergence of pathogens.</title>
        <authorList>
            <person name="Haridas S."/>
            <person name="Albert R."/>
            <person name="Binder M."/>
            <person name="Bloem J."/>
            <person name="Labutti K."/>
            <person name="Salamov A."/>
            <person name="Andreopoulos B."/>
            <person name="Baker S."/>
            <person name="Barry K."/>
            <person name="Bills G."/>
            <person name="Bluhm B."/>
            <person name="Cannon C."/>
            <person name="Castanera R."/>
            <person name="Culley D."/>
            <person name="Daum C."/>
            <person name="Ezra D."/>
            <person name="Gonzalez J."/>
            <person name="Henrissat B."/>
            <person name="Kuo A."/>
            <person name="Liang C."/>
            <person name="Lipzen A."/>
            <person name="Lutzoni F."/>
            <person name="Magnuson J."/>
            <person name="Mondo S."/>
            <person name="Nolan M."/>
            <person name="Ohm R."/>
            <person name="Pangilinan J."/>
            <person name="Park H.-J."/>
            <person name="Ramirez L."/>
            <person name="Alfaro M."/>
            <person name="Sun H."/>
            <person name="Tritt A."/>
            <person name="Yoshinaga Y."/>
            <person name="Zwiers L.-H."/>
            <person name="Turgeon B."/>
            <person name="Goodwin S."/>
            <person name="Spatafora J."/>
            <person name="Crous P."/>
            <person name="Grigoriev I."/>
        </authorList>
    </citation>
    <scope>NUCLEOTIDE SEQUENCE</scope>
    <source>
        <strain evidence="1">ATCC 200398</strain>
    </source>
</reference>
<comment type="caution">
    <text evidence="1">The sequence shown here is derived from an EMBL/GenBank/DDBJ whole genome shotgun (WGS) entry which is preliminary data.</text>
</comment>
<sequence>MSSLLDFLSASPPGNATLIVSLPDGTLPHIPGLNLNIIGDSCPVLSLNFEHGFSGCSQATIHASSIEVVERFLRFIYTGSYMTDYDIDTGTCSLAVHAELYKLGRDFDLRGLQETSKATFLCQLDFSSSIPKMPTDLCKAVRFIYEHPKDQTGLLETLWHYCCSNFVYHRFSEEDDFRNLVCDVPEFFRDLVRTSFQRGFVDDGAAAIVQFGEIAGKEPTPRNDPDFSKQALGDFLVEVWAEPDGDTSDYHDEKVAKATKRRQLCAEAGFTLVHRPKKEAVFEDVSAGEASGAEGFMVVYRPRTNTNFTEEQSESESSSAGYEPSASSESQFLKTEDLEDSFLTIKPESSGTAKRKAKVGPTQDFAASSPTKMAPIPTTVASTPCSVTNLSPAEMMARLSPTTIAPLGGFQPQPNSLVGSTIPYGSLYGSVNCAPNSTSGFGAQPTFPVEPTFTYGSSNDNRNYASNNTSGFQAQSTIPATFMFPHESLNGHANYASQLPVPPNPLISPPEFSGSHGNQAADDADDEDDEGVDSEWDLV</sequence>
<evidence type="ECO:0000313" key="2">
    <source>
        <dbReference type="Proteomes" id="UP000799755"/>
    </source>
</evidence>
<name>A0ACB6R2S6_9PLEO</name>
<protein>
    <submittedName>
        <fullName evidence="1">Uncharacterized protein</fullName>
    </submittedName>
</protein>
<dbReference type="EMBL" id="MU003500">
    <property type="protein sequence ID" value="KAF2473476.1"/>
    <property type="molecule type" value="Genomic_DNA"/>
</dbReference>
<dbReference type="Proteomes" id="UP000799755">
    <property type="component" value="Unassembled WGS sequence"/>
</dbReference>
<keyword evidence="2" id="KW-1185">Reference proteome</keyword>
<accession>A0ACB6R2S6</accession>
<organism evidence="1 2">
    <name type="scientific">Lindgomyces ingoldianus</name>
    <dbReference type="NCBI Taxonomy" id="673940"/>
    <lineage>
        <taxon>Eukaryota</taxon>
        <taxon>Fungi</taxon>
        <taxon>Dikarya</taxon>
        <taxon>Ascomycota</taxon>
        <taxon>Pezizomycotina</taxon>
        <taxon>Dothideomycetes</taxon>
        <taxon>Pleosporomycetidae</taxon>
        <taxon>Pleosporales</taxon>
        <taxon>Lindgomycetaceae</taxon>
        <taxon>Lindgomyces</taxon>
    </lineage>
</organism>
<evidence type="ECO:0000313" key="1">
    <source>
        <dbReference type="EMBL" id="KAF2473476.1"/>
    </source>
</evidence>